<evidence type="ECO:0000256" key="4">
    <source>
        <dbReference type="ARBA" id="ARBA00012531"/>
    </source>
</evidence>
<dbReference type="RefSeq" id="WP_171832838.1">
    <property type="nucleotide sequence ID" value="NZ_CP053708.1"/>
</dbReference>
<sequence length="311" mass="34286">MDRIPTLDLRRLDSDRDAFVAELGASYRHFGFCCFSHHGIDDTLIADAYGEFARFFALPTEAKSRYTVTAPGGGGRGYIGFRVETARTSDIADLKEFYHIGRNDGPPDDPVLRPNVWPEQVEGFRAHGLALFGAMEAAGQRVLTAIALDLGLEPGFFAQLTNRGDSILRALHYPPIAPEHLPAVRAEAHEDISLITLLVGATASGLEVLTREGAWLPIDAEPGTLVVNVGDMMQRLTNQAYPSTTHRVVNPTGDAARRSRYSMPFFLAPNMDYLIETLPGCIGRDGNHYPEPITAHDYLLQRLREIRLQTG</sequence>
<dbReference type="GO" id="GO:0046872">
    <property type="term" value="F:metal ion binding"/>
    <property type="evidence" value="ECO:0007669"/>
    <property type="project" value="UniProtKB-KW"/>
</dbReference>
<dbReference type="InterPro" id="IPR026992">
    <property type="entry name" value="DIOX_N"/>
</dbReference>
<evidence type="ECO:0000256" key="9">
    <source>
        <dbReference type="ARBA" id="ARBA00047725"/>
    </source>
</evidence>
<name>A0A6M8GYP7_9PROT</name>
<proteinExistence type="inferred from homology"/>
<keyword evidence="6" id="KW-0266">Ethylene biosynthesis</keyword>
<keyword evidence="11" id="KW-0408">Iron</keyword>
<dbReference type="Gene3D" id="2.60.120.330">
    <property type="entry name" value="B-lactam Antibiotic, Isopenicillin N Synthase, Chain"/>
    <property type="match status" value="1"/>
</dbReference>
<evidence type="ECO:0000313" key="13">
    <source>
        <dbReference type="EMBL" id="QKE88874.1"/>
    </source>
</evidence>
<dbReference type="Pfam" id="PF14226">
    <property type="entry name" value="DIOX_N"/>
    <property type="match status" value="1"/>
</dbReference>
<evidence type="ECO:0000256" key="11">
    <source>
        <dbReference type="RuleBase" id="RU003682"/>
    </source>
</evidence>
<organism evidence="13 14">
    <name type="scientific">Lichenicola cladoniae</name>
    <dbReference type="NCBI Taxonomy" id="1484109"/>
    <lineage>
        <taxon>Bacteria</taxon>
        <taxon>Pseudomonadati</taxon>
        <taxon>Pseudomonadota</taxon>
        <taxon>Alphaproteobacteria</taxon>
        <taxon>Acetobacterales</taxon>
        <taxon>Acetobacteraceae</taxon>
        <taxon>Lichenicola</taxon>
    </lineage>
</organism>
<comment type="similarity">
    <text evidence="11">Belongs to the iron/ascorbate-dependent oxidoreductase family.</text>
</comment>
<dbReference type="InterPro" id="IPR044861">
    <property type="entry name" value="IPNS-like_FE2OG_OXY"/>
</dbReference>
<dbReference type="GO" id="GO:0102276">
    <property type="term" value="F:2-oxoglutarate oxygenase/decarboxylase (ethylene-forming) activity"/>
    <property type="evidence" value="ECO:0007669"/>
    <property type="project" value="UniProtKB-EC"/>
</dbReference>
<evidence type="ECO:0000256" key="7">
    <source>
        <dbReference type="ARBA" id="ARBA00031011"/>
    </source>
</evidence>
<protein>
    <recommendedName>
        <fullName evidence="5">2-oxoglutarate-dependent ethylene/succinate-forming enzyme</fullName>
        <ecNumber evidence="4">1.13.12.19</ecNumber>
        <ecNumber evidence="3">1.14.20.7</ecNumber>
    </recommendedName>
    <alternativeName>
        <fullName evidence="7">2-oxoglutarate dioxygenase (ethylene-forming)</fullName>
    </alternativeName>
    <alternativeName>
        <fullName evidence="8">2-oxoglutarate/L-arginine monooxygenase/decarboxylase (succinate-forming)</fullName>
    </alternativeName>
</protein>
<keyword evidence="11" id="KW-0560">Oxidoreductase</keyword>
<keyword evidence="11" id="KW-0479">Metal-binding</keyword>
<dbReference type="InterPro" id="IPR050231">
    <property type="entry name" value="Iron_ascorbate_oxido_reductase"/>
</dbReference>
<dbReference type="EC" id="1.14.20.7" evidence="3"/>
<keyword evidence="14" id="KW-1185">Reference proteome</keyword>
<dbReference type="EMBL" id="CP053708">
    <property type="protein sequence ID" value="QKE88874.1"/>
    <property type="molecule type" value="Genomic_DNA"/>
</dbReference>
<dbReference type="PRINTS" id="PR00682">
    <property type="entry name" value="IPNSYNTHASE"/>
</dbReference>
<dbReference type="KEGG" id="lck:HN018_01335"/>
<dbReference type="GO" id="GO:0009693">
    <property type="term" value="P:ethylene biosynthetic process"/>
    <property type="evidence" value="ECO:0007669"/>
    <property type="project" value="UniProtKB-KW"/>
</dbReference>
<evidence type="ECO:0000256" key="6">
    <source>
        <dbReference type="ARBA" id="ARBA00022666"/>
    </source>
</evidence>
<dbReference type="PANTHER" id="PTHR47990">
    <property type="entry name" value="2-OXOGLUTARATE (2OG) AND FE(II)-DEPENDENT OXYGENASE SUPERFAMILY PROTEIN-RELATED"/>
    <property type="match status" value="1"/>
</dbReference>
<comment type="pathway">
    <text evidence="2">Alkene biosynthesis; ethylene biosynthesis via 2-oxoglutarate.</text>
</comment>
<dbReference type="Proteomes" id="UP000500767">
    <property type="component" value="Chromosome"/>
</dbReference>
<evidence type="ECO:0000313" key="14">
    <source>
        <dbReference type="Proteomes" id="UP000500767"/>
    </source>
</evidence>
<feature type="domain" description="Fe2OG dioxygenase" evidence="12">
    <location>
        <begin position="163"/>
        <end position="269"/>
    </location>
</feature>
<evidence type="ECO:0000256" key="8">
    <source>
        <dbReference type="ARBA" id="ARBA00031282"/>
    </source>
</evidence>
<evidence type="ECO:0000256" key="3">
    <source>
        <dbReference type="ARBA" id="ARBA00012293"/>
    </source>
</evidence>
<dbReference type="Pfam" id="PF03171">
    <property type="entry name" value="2OG-FeII_Oxy"/>
    <property type="match status" value="1"/>
</dbReference>
<comment type="cofactor">
    <cofactor evidence="1">
        <name>Fe(2+)</name>
        <dbReference type="ChEBI" id="CHEBI:29033"/>
    </cofactor>
</comment>
<dbReference type="AlphaFoldDB" id="A0A6M8GYP7"/>
<accession>A0A6M8GYP7</accession>
<evidence type="ECO:0000256" key="2">
    <source>
        <dbReference type="ARBA" id="ARBA00004767"/>
    </source>
</evidence>
<comment type="catalytic activity">
    <reaction evidence="10">
        <text>L-arginine + 2-oxoglutarate + O2 = guanidine + L-glutamate 5-semialdehyde + succinate + CO2</text>
        <dbReference type="Rhea" id="RHEA:31535"/>
        <dbReference type="ChEBI" id="CHEBI:15379"/>
        <dbReference type="ChEBI" id="CHEBI:16526"/>
        <dbReference type="ChEBI" id="CHEBI:16810"/>
        <dbReference type="ChEBI" id="CHEBI:30031"/>
        <dbReference type="ChEBI" id="CHEBI:30087"/>
        <dbReference type="ChEBI" id="CHEBI:32682"/>
        <dbReference type="ChEBI" id="CHEBI:58066"/>
        <dbReference type="EC" id="1.14.20.7"/>
    </reaction>
</comment>
<dbReference type="SUPFAM" id="SSF51197">
    <property type="entry name" value="Clavaminate synthase-like"/>
    <property type="match status" value="1"/>
</dbReference>
<evidence type="ECO:0000256" key="5">
    <source>
        <dbReference type="ARBA" id="ARBA00019045"/>
    </source>
</evidence>
<dbReference type="EC" id="1.13.12.19" evidence="4"/>
<comment type="catalytic activity">
    <reaction evidence="9">
        <text>2-oxoglutarate + O2 + 2 H(+) = ethene + 3 CO2 + H2O</text>
        <dbReference type="Rhea" id="RHEA:31523"/>
        <dbReference type="ChEBI" id="CHEBI:15377"/>
        <dbReference type="ChEBI" id="CHEBI:15378"/>
        <dbReference type="ChEBI" id="CHEBI:15379"/>
        <dbReference type="ChEBI" id="CHEBI:16526"/>
        <dbReference type="ChEBI" id="CHEBI:16810"/>
        <dbReference type="ChEBI" id="CHEBI:18153"/>
        <dbReference type="EC" id="1.13.12.19"/>
    </reaction>
</comment>
<evidence type="ECO:0000256" key="10">
    <source>
        <dbReference type="ARBA" id="ARBA00049359"/>
    </source>
</evidence>
<dbReference type="InterPro" id="IPR027443">
    <property type="entry name" value="IPNS-like_sf"/>
</dbReference>
<dbReference type="PROSITE" id="PS51471">
    <property type="entry name" value="FE2OG_OXY"/>
    <property type="match status" value="1"/>
</dbReference>
<reference evidence="13 14" key="1">
    <citation type="journal article" date="2014" name="World J. Microbiol. Biotechnol.">
        <title>Biodiversity and physiological characteristics of Antarctic and Arctic lichens-associated bacteria.</title>
        <authorList>
            <person name="Lee Y.M."/>
            <person name="Kim E.H."/>
            <person name="Lee H.K."/>
            <person name="Hong S.G."/>
        </authorList>
    </citation>
    <scope>NUCLEOTIDE SEQUENCE [LARGE SCALE GENOMIC DNA]</scope>
    <source>
        <strain evidence="13 14">PAMC 26569</strain>
    </source>
</reference>
<gene>
    <name evidence="13" type="ORF">HN018_01335</name>
</gene>
<evidence type="ECO:0000256" key="1">
    <source>
        <dbReference type="ARBA" id="ARBA00001954"/>
    </source>
</evidence>
<dbReference type="InterPro" id="IPR005123">
    <property type="entry name" value="Oxoglu/Fe-dep_dioxygenase_dom"/>
</dbReference>
<evidence type="ECO:0000259" key="12">
    <source>
        <dbReference type="PROSITE" id="PS51471"/>
    </source>
</evidence>